<dbReference type="RefSeq" id="XP_018283136.1">
    <property type="nucleotide sequence ID" value="XM_018433259.1"/>
</dbReference>
<dbReference type="VEuPathDB" id="FungiDB:PHYBLDRAFT_153802"/>
<proteinExistence type="predicted"/>
<dbReference type="AlphaFoldDB" id="A0A162PF45"/>
<sequence length="358" mass="39883">MLWTCHIFTHPTIGYSLFFLTYGRHSVLPEDPCVVADQTVDQLENVGRARKAAELRMSDMSSKCKGKWDAVIKKATFEVGDRVNLTHEGHSGLEPRLKGAFIVMNKKGQVCYVSAQKHGRQTTRILDTWYNPAASHLAWRVVMRLLDWEIIDDVGACGRSQNQKGGVQKNKFKDKGLISVLRSNKSHSNTYNTPSVTRCLHCMSNTYSMVSSISSGLWLFSHFPTNGGFTAFTVKPNPILWLKSNKSSGFSLAPKLPLICTPYVFLPSQAQQGQEENRDHSSPFRYGAVANTDKVPVSIRSNGSTPSRSTKERYQVVGYPLKTPLIHRDETEAVGHTTRAGFGCIILGHIVLDGSYFL</sequence>
<evidence type="ECO:0000313" key="2">
    <source>
        <dbReference type="Proteomes" id="UP000077315"/>
    </source>
</evidence>
<name>A0A162PF45_PHYB8</name>
<dbReference type="GeneID" id="28994165"/>
<dbReference type="EMBL" id="KV441019">
    <property type="protein sequence ID" value="OAD65096.1"/>
    <property type="molecule type" value="Genomic_DNA"/>
</dbReference>
<reference evidence="2" key="1">
    <citation type="submission" date="2015-06" db="EMBL/GenBank/DDBJ databases">
        <title>Expansion of signal transduction pathways in fungi by whole-genome duplication.</title>
        <authorList>
            <consortium name="DOE Joint Genome Institute"/>
            <person name="Corrochano L.M."/>
            <person name="Kuo A."/>
            <person name="Marcet-Houben M."/>
            <person name="Polaino S."/>
            <person name="Salamov A."/>
            <person name="Villalobos J.M."/>
            <person name="Alvarez M.I."/>
            <person name="Avalos J."/>
            <person name="Benito E.P."/>
            <person name="Benoit I."/>
            <person name="Burger G."/>
            <person name="Camino L.P."/>
            <person name="Canovas D."/>
            <person name="Cerda-Olmedo E."/>
            <person name="Cheng J.-F."/>
            <person name="Dominguez A."/>
            <person name="Elias M."/>
            <person name="Eslava A.P."/>
            <person name="Glaser F."/>
            <person name="Grimwood J."/>
            <person name="Gutierrez G."/>
            <person name="Heitman J."/>
            <person name="Henrissat B."/>
            <person name="Iturriaga E.A."/>
            <person name="Lang B.F."/>
            <person name="Lavin J.L."/>
            <person name="Lee S."/>
            <person name="Li W."/>
            <person name="Lindquist E."/>
            <person name="Lopez-Garcia S."/>
            <person name="Luque E.M."/>
            <person name="Marcos A.T."/>
            <person name="Martin J."/>
            <person name="McCluskey K."/>
            <person name="Medina H.R."/>
            <person name="Miralles-Duran A."/>
            <person name="Miyazaki A."/>
            <person name="Munoz-Torres E."/>
            <person name="Oguiza J.A."/>
            <person name="Ohm R."/>
            <person name="Olmedo M."/>
            <person name="Orejas M."/>
            <person name="Ortiz-Castellanos L."/>
            <person name="Pisabarro A.G."/>
            <person name="Rodriguez-Romero J."/>
            <person name="Ruiz-Herrera J."/>
            <person name="Ruiz-Vazquez R."/>
            <person name="Sanz C."/>
            <person name="Schackwitz W."/>
            <person name="Schmutz J."/>
            <person name="Shahriari M."/>
            <person name="Shelest E."/>
            <person name="Silva-Franco F."/>
            <person name="Soanes D."/>
            <person name="Syed K."/>
            <person name="Tagua V.G."/>
            <person name="Talbot N.J."/>
            <person name="Thon M."/>
            <person name="De vries R.P."/>
            <person name="Wiebenga A."/>
            <person name="Yadav J.S."/>
            <person name="Braun E.L."/>
            <person name="Baker S."/>
            <person name="Garre V."/>
            <person name="Horwitz B."/>
            <person name="Torres-Martinez S."/>
            <person name="Idnurm A."/>
            <person name="Herrera-Estrella A."/>
            <person name="Gabaldon T."/>
            <person name="Grigoriev I.V."/>
        </authorList>
    </citation>
    <scope>NUCLEOTIDE SEQUENCE [LARGE SCALE GENOMIC DNA]</scope>
    <source>
        <strain evidence="2">NRRL 1555(-)</strain>
    </source>
</reference>
<keyword evidence="2" id="KW-1185">Reference proteome</keyword>
<gene>
    <name evidence="1" type="ORF">PHYBLDRAFT_153802</name>
</gene>
<dbReference type="InParanoid" id="A0A162PF45"/>
<dbReference type="Proteomes" id="UP000077315">
    <property type="component" value="Unassembled WGS sequence"/>
</dbReference>
<dbReference type="OrthoDB" id="10395985at2759"/>
<organism evidence="1 2">
    <name type="scientific">Phycomyces blakesleeanus (strain ATCC 8743b / DSM 1359 / FGSC 10004 / NBRC 33097 / NRRL 1555)</name>
    <dbReference type="NCBI Taxonomy" id="763407"/>
    <lineage>
        <taxon>Eukaryota</taxon>
        <taxon>Fungi</taxon>
        <taxon>Fungi incertae sedis</taxon>
        <taxon>Mucoromycota</taxon>
        <taxon>Mucoromycotina</taxon>
        <taxon>Mucoromycetes</taxon>
        <taxon>Mucorales</taxon>
        <taxon>Phycomycetaceae</taxon>
        <taxon>Phycomyces</taxon>
    </lineage>
</organism>
<protein>
    <submittedName>
        <fullName evidence="1">Uncharacterized protein</fullName>
    </submittedName>
</protein>
<evidence type="ECO:0000313" key="1">
    <source>
        <dbReference type="EMBL" id="OAD65096.1"/>
    </source>
</evidence>
<accession>A0A162PF45</accession>